<evidence type="ECO:0000256" key="1">
    <source>
        <dbReference type="ARBA" id="ARBA00007623"/>
    </source>
</evidence>
<dbReference type="InterPro" id="IPR036213">
    <property type="entry name" value="Calpain_III_sf"/>
</dbReference>
<dbReference type="SMART" id="SM00230">
    <property type="entry name" value="CysPc"/>
    <property type="match status" value="1"/>
</dbReference>
<evidence type="ECO:0008006" key="11">
    <source>
        <dbReference type="Google" id="ProtNLM"/>
    </source>
</evidence>
<dbReference type="SUPFAM" id="SSF54001">
    <property type="entry name" value="Cysteine proteinases"/>
    <property type="match status" value="1"/>
</dbReference>
<dbReference type="Gene3D" id="1.10.238.10">
    <property type="entry name" value="EF-hand"/>
    <property type="match status" value="1"/>
</dbReference>
<dbReference type="PRINTS" id="PR00704">
    <property type="entry name" value="CALPAIN"/>
</dbReference>
<evidence type="ECO:0000256" key="6">
    <source>
        <dbReference type="PIRSR" id="PIRSR622684-1"/>
    </source>
</evidence>
<dbReference type="Pfam" id="PF00648">
    <property type="entry name" value="Peptidase_C2"/>
    <property type="match status" value="1"/>
</dbReference>
<evidence type="ECO:0000256" key="7">
    <source>
        <dbReference type="PROSITE-ProRule" id="PRU00239"/>
    </source>
</evidence>
<dbReference type="SUPFAM" id="SSF47473">
    <property type="entry name" value="EF-hand"/>
    <property type="match status" value="1"/>
</dbReference>
<accession>A0A7S4FE59</accession>
<keyword evidence="3" id="KW-0378">Hydrolase</keyword>
<evidence type="ECO:0000256" key="2">
    <source>
        <dbReference type="ARBA" id="ARBA00022670"/>
    </source>
</evidence>
<dbReference type="InterPro" id="IPR011992">
    <property type="entry name" value="EF-hand-dom_pair"/>
</dbReference>
<dbReference type="PROSITE" id="PS00018">
    <property type="entry name" value="EF_HAND_1"/>
    <property type="match status" value="1"/>
</dbReference>
<evidence type="ECO:0000259" key="8">
    <source>
        <dbReference type="PROSITE" id="PS50203"/>
    </source>
</evidence>
<dbReference type="Gene3D" id="2.60.120.380">
    <property type="match status" value="1"/>
</dbReference>
<dbReference type="PROSITE" id="PS50222">
    <property type="entry name" value="EF_HAND_2"/>
    <property type="match status" value="1"/>
</dbReference>
<dbReference type="PANTHER" id="PTHR10183:SF379">
    <property type="entry name" value="CALPAIN-5"/>
    <property type="match status" value="1"/>
</dbReference>
<dbReference type="InterPro" id="IPR022684">
    <property type="entry name" value="Calpain_cysteine_protease"/>
</dbReference>
<name>A0A7S4FE59_9EUGL</name>
<comment type="caution">
    <text evidence="7">Lacks conserved residue(s) required for the propagation of feature annotation.</text>
</comment>
<keyword evidence="5" id="KW-0106">Calcium</keyword>
<dbReference type="GO" id="GO:0006508">
    <property type="term" value="P:proteolysis"/>
    <property type="evidence" value="ECO:0007669"/>
    <property type="project" value="UniProtKB-KW"/>
</dbReference>
<organism evidence="10">
    <name type="scientific">Eutreptiella gymnastica</name>
    <dbReference type="NCBI Taxonomy" id="73025"/>
    <lineage>
        <taxon>Eukaryota</taxon>
        <taxon>Discoba</taxon>
        <taxon>Euglenozoa</taxon>
        <taxon>Euglenida</taxon>
        <taxon>Spirocuta</taxon>
        <taxon>Euglenophyceae</taxon>
        <taxon>Eutreptiales</taxon>
        <taxon>Eutreptiaceae</taxon>
        <taxon>Eutreptiella</taxon>
    </lineage>
</organism>
<evidence type="ECO:0000256" key="4">
    <source>
        <dbReference type="ARBA" id="ARBA00022807"/>
    </source>
</evidence>
<dbReference type="AlphaFoldDB" id="A0A7S4FE59"/>
<reference evidence="10" key="1">
    <citation type="submission" date="2021-01" db="EMBL/GenBank/DDBJ databases">
        <authorList>
            <person name="Corre E."/>
            <person name="Pelletier E."/>
            <person name="Niang G."/>
            <person name="Scheremetjew M."/>
            <person name="Finn R."/>
            <person name="Kale V."/>
            <person name="Holt S."/>
            <person name="Cochrane G."/>
            <person name="Meng A."/>
            <person name="Brown T."/>
            <person name="Cohen L."/>
        </authorList>
    </citation>
    <scope>NUCLEOTIDE SEQUENCE</scope>
    <source>
        <strain evidence="10">CCMP1594</strain>
    </source>
</reference>
<dbReference type="SUPFAM" id="SSF49758">
    <property type="entry name" value="Calpain large subunit, middle domain (domain III)"/>
    <property type="match status" value="1"/>
</dbReference>
<dbReference type="CDD" id="cd00044">
    <property type="entry name" value="CysPc"/>
    <property type="match status" value="1"/>
</dbReference>
<dbReference type="InterPro" id="IPR001300">
    <property type="entry name" value="Peptidase_C2_calpain_cat"/>
</dbReference>
<dbReference type="GO" id="GO:0004198">
    <property type="term" value="F:calcium-dependent cysteine-type endopeptidase activity"/>
    <property type="evidence" value="ECO:0007669"/>
    <property type="project" value="InterPro"/>
</dbReference>
<dbReference type="InterPro" id="IPR038765">
    <property type="entry name" value="Papain-like_cys_pep_sf"/>
</dbReference>
<feature type="domain" description="Calpain catalytic" evidence="8">
    <location>
        <begin position="21"/>
        <end position="330"/>
    </location>
</feature>
<dbReference type="SMART" id="SM00054">
    <property type="entry name" value="EFh"/>
    <property type="match status" value="2"/>
</dbReference>
<comment type="similarity">
    <text evidence="1">Belongs to the peptidase C2 family.</text>
</comment>
<dbReference type="Gene3D" id="3.90.70.10">
    <property type="entry name" value="Cysteine proteinases"/>
    <property type="match status" value="1"/>
</dbReference>
<evidence type="ECO:0000259" key="9">
    <source>
        <dbReference type="PROSITE" id="PS50222"/>
    </source>
</evidence>
<dbReference type="PROSITE" id="PS50203">
    <property type="entry name" value="CALPAIN_CAT"/>
    <property type="match status" value="1"/>
</dbReference>
<dbReference type="EMBL" id="HBJA01002192">
    <property type="protein sequence ID" value="CAE0789553.1"/>
    <property type="molecule type" value="Transcribed_RNA"/>
</dbReference>
<dbReference type="GO" id="GO:0005509">
    <property type="term" value="F:calcium ion binding"/>
    <property type="evidence" value="ECO:0007669"/>
    <property type="project" value="InterPro"/>
</dbReference>
<dbReference type="PANTHER" id="PTHR10183">
    <property type="entry name" value="CALPAIN"/>
    <property type="match status" value="1"/>
</dbReference>
<gene>
    <name evidence="10" type="ORF">EGYM00163_LOCUS666</name>
</gene>
<dbReference type="Pfam" id="PF01067">
    <property type="entry name" value="Calpain_III"/>
    <property type="match status" value="1"/>
</dbReference>
<evidence type="ECO:0000256" key="3">
    <source>
        <dbReference type="ARBA" id="ARBA00022801"/>
    </source>
</evidence>
<evidence type="ECO:0000313" key="10">
    <source>
        <dbReference type="EMBL" id="CAE0789553.1"/>
    </source>
</evidence>
<feature type="active site" evidence="6">
    <location>
        <position position="252"/>
    </location>
</feature>
<protein>
    <recommendedName>
        <fullName evidence="11">Calpain catalytic domain-containing protein</fullName>
    </recommendedName>
</protein>
<keyword evidence="2" id="KW-0645">Protease</keyword>
<dbReference type="InterPro" id="IPR002048">
    <property type="entry name" value="EF_hand_dom"/>
</dbReference>
<dbReference type="InterPro" id="IPR018247">
    <property type="entry name" value="EF_Hand_1_Ca_BS"/>
</dbReference>
<feature type="domain" description="EF-hand" evidence="9">
    <location>
        <begin position="655"/>
        <end position="690"/>
    </location>
</feature>
<sequence length="729" mass="83197">MTFWGLSSVSNIFESLEVGALWYDEAFPANSKSIYGAAANSQDLPDMHHTDWQRASEMHKDKCPVIFTESEPTSAVKPNAYADIVKGTLPDTWFLGALAMVATRPDLLQQIISRLEPNFAIFEFRFFKGQKWHCVAVDDYLPITKDGHLCFSRSACHEEMWVSFIEKAYAKLHGGYQNLCSGSIAYALRDLTNGVTDVIDLDVSEGPDYHSELLNKLRQAKGEGWLMGVVFNPEAPKAKSERLQEQGILHGHCYPVLDVRQIPGGQWMLRMRNPWGVVHWCGPWSANSTQWTPEIEYHLDHKPSPEDGTFWMSFDTFQRGVSQVYICRLYHNPPTKDSLWCMALDEGKWVGPGACGANCLQGVQYAVTSAKTTSVFIWLEQNDHMWKEKEKNCISYGDNFIGFWVLKGPEAVDEDHLPNSDHVYWDQLAIPPITYVGSRGVGKELKLEAGMKYVIAPTQLLPGVEAHYILRVYAPTAVRFRKLEPGDIPSDWNDSRTLNYTAPAVHLEDLKYDLSFRGQCFEPAYDPQLGGEKGELQIVNAMRYTKKHMECDNEAHATQSLLWHRRRAVAEMMNRVIPSMDYINDQVNLAWLQEHMEMVDERICAMIGKKTVLKIQEQTQRRLRPPPQSEVTKTLLTSQNHGMVTPSPNLERTLIFDDEMRVLFDSYDKDGNGWLSKEEFKEIYCSVDVLEGEGPGQTLDELLREHNSLGDDRISYEEFAFLMLQLARR</sequence>
<feature type="active site" evidence="6">
    <location>
        <position position="273"/>
    </location>
</feature>
<dbReference type="CDD" id="cd00051">
    <property type="entry name" value="EFh"/>
    <property type="match status" value="1"/>
</dbReference>
<dbReference type="InterPro" id="IPR022682">
    <property type="entry name" value="Calpain_domain_III"/>
</dbReference>
<keyword evidence="4" id="KW-0788">Thiol protease</keyword>
<dbReference type="Pfam" id="PF13499">
    <property type="entry name" value="EF-hand_7"/>
    <property type="match status" value="1"/>
</dbReference>
<proteinExistence type="inferred from homology"/>
<evidence type="ECO:0000256" key="5">
    <source>
        <dbReference type="ARBA" id="ARBA00022837"/>
    </source>
</evidence>